<sequence>MEAPSIYYYSEYNFEYSSTGKADPNPMRPGSWLYPANATTIQPPVTGSQEAAIFNKQTQQWDVKPDWRKVSLWSKITAQQIWPYQIQIGDTPDSLQATALQPPALFPVWKGDGWVTDMLALENASRAELKRRLERALSQRRLLLDAIEIDVASKVEKDSLPSWTDYCLALAKVPQQAGWPYMEKLEWPQQPA</sequence>
<reference evidence="2 3" key="1">
    <citation type="submission" date="2024-05" db="EMBL/GenBank/DDBJ databases">
        <authorList>
            <person name="De Oliveira J.P."/>
            <person name="Noriler S.A."/>
            <person name="De Oliveira A.G."/>
            <person name="Sipoli D.S."/>
        </authorList>
    </citation>
    <scope>NUCLEOTIDE SEQUENCE [LARGE SCALE GENOMIC DNA]</scope>
    <source>
        <strain evidence="2 3">LABIM189</strain>
    </source>
</reference>
<comment type="caution">
    <text evidence="2">The sequence shown here is derived from an EMBL/GenBank/DDBJ whole genome shotgun (WGS) entry which is preliminary data.</text>
</comment>
<dbReference type="RefSeq" id="WP_347370478.1">
    <property type="nucleotide sequence ID" value="NZ_JBDOJC010000001.1"/>
</dbReference>
<dbReference type="InterPro" id="IPR003458">
    <property type="entry name" value="Phage_T4_Gp38_tail_assem"/>
</dbReference>
<dbReference type="Pfam" id="PF02413">
    <property type="entry name" value="Caudo_TAP"/>
    <property type="match status" value="1"/>
</dbReference>
<protein>
    <submittedName>
        <fullName evidence="2">Tail fiber assembly protein</fullName>
    </submittedName>
</protein>
<evidence type="ECO:0000256" key="1">
    <source>
        <dbReference type="SAM" id="Coils"/>
    </source>
</evidence>
<evidence type="ECO:0000313" key="3">
    <source>
        <dbReference type="Proteomes" id="UP001455709"/>
    </source>
</evidence>
<name>A0ABV0FAY4_9NEIS</name>
<evidence type="ECO:0000313" key="2">
    <source>
        <dbReference type="EMBL" id="MEO2217247.1"/>
    </source>
</evidence>
<dbReference type="Proteomes" id="UP001455709">
    <property type="component" value="Unassembled WGS sequence"/>
</dbReference>
<gene>
    <name evidence="2" type="ORF">ABGV49_09300</name>
</gene>
<accession>A0ABV0FAY4</accession>
<keyword evidence="1" id="KW-0175">Coiled coil</keyword>
<feature type="coiled-coil region" evidence="1">
    <location>
        <begin position="119"/>
        <end position="146"/>
    </location>
</feature>
<organism evidence="2 3">
    <name type="scientific">Chromobacterium vaccinii</name>
    <dbReference type="NCBI Taxonomy" id="1108595"/>
    <lineage>
        <taxon>Bacteria</taxon>
        <taxon>Pseudomonadati</taxon>
        <taxon>Pseudomonadota</taxon>
        <taxon>Betaproteobacteria</taxon>
        <taxon>Neisseriales</taxon>
        <taxon>Chromobacteriaceae</taxon>
        <taxon>Chromobacterium</taxon>
    </lineage>
</organism>
<keyword evidence="3" id="KW-1185">Reference proteome</keyword>
<proteinExistence type="predicted"/>
<dbReference type="EMBL" id="JBDOJC010000001">
    <property type="protein sequence ID" value="MEO2217247.1"/>
    <property type="molecule type" value="Genomic_DNA"/>
</dbReference>